<organism evidence="2">
    <name type="scientific">Utricularia reniformis</name>
    <dbReference type="NCBI Taxonomy" id="192314"/>
    <lineage>
        <taxon>Eukaryota</taxon>
        <taxon>Viridiplantae</taxon>
        <taxon>Streptophyta</taxon>
        <taxon>Embryophyta</taxon>
        <taxon>Tracheophyta</taxon>
        <taxon>Spermatophyta</taxon>
        <taxon>Magnoliopsida</taxon>
        <taxon>eudicotyledons</taxon>
        <taxon>Gunneridae</taxon>
        <taxon>Pentapetalae</taxon>
        <taxon>asterids</taxon>
        <taxon>lamiids</taxon>
        <taxon>Lamiales</taxon>
        <taxon>Lentibulariaceae</taxon>
        <taxon>Utricularia</taxon>
    </lineage>
</organism>
<dbReference type="AlphaFoldDB" id="A0A1Y0B326"/>
<reference evidence="2" key="1">
    <citation type="submission" date="2017-03" db="EMBL/GenBank/DDBJ databases">
        <title>The mitochondrial genome of the carnivorous plant Utricularia reniformis (Lentibulariaceae): structure, comparative analysis and evolutionary landmarks.</title>
        <authorList>
            <person name="Silva S.R."/>
            <person name="Alvarenga D.O."/>
            <person name="Michael T.P."/>
            <person name="Miranda V.F.O."/>
            <person name="Varani A.M."/>
        </authorList>
    </citation>
    <scope>NUCLEOTIDE SEQUENCE</scope>
</reference>
<gene>
    <name evidence="2" type="ORF">AEK19_MT1613</name>
</gene>
<protein>
    <submittedName>
        <fullName evidence="2">Uncharacterized protein</fullName>
    </submittedName>
</protein>
<feature type="region of interest" description="Disordered" evidence="1">
    <location>
        <begin position="42"/>
        <end position="64"/>
    </location>
</feature>
<geneLocation type="mitochondrion" evidence="2"/>
<evidence type="ECO:0000256" key="1">
    <source>
        <dbReference type="SAM" id="MobiDB-lite"/>
    </source>
</evidence>
<accession>A0A1Y0B326</accession>
<proteinExistence type="predicted"/>
<dbReference type="EMBL" id="KY774314">
    <property type="protein sequence ID" value="ART31798.1"/>
    <property type="molecule type" value="Genomic_DNA"/>
</dbReference>
<keyword evidence="2" id="KW-0496">Mitochondrion</keyword>
<evidence type="ECO:0000313" key="2">
    <source>
        <dbReference type="EMBL" id="ART31798.1"/>
    </source>
</evidence>
<sequence>MSHSSDYGVTDGPGYSVLSFMEGATRKSAWLNRILVLSVNQTSRTYPPTYDPKGKANDKSQGSK</sequence>
<name>A0A1Y0B326_9LAMI</name>